<protein>
    <submittedName>
        <fullName evidence="8">BUB3-interacting and GLEBS motif-containing protein ZNF207-like</fullName>
    </submittedName>
</protein>
<keyword evidence="4" id="KW-0862">Zinc</keyword>
<name>A0ABM1BGX2_LIMPO</name>
<evidence type="ECO:0000256" key="4">
    <source>
        <dbReference type="ARBA" id="ARBA00022833"/>
    </source>
</evidence>
<feature type="region of interest" description="Disordered" evidence="6">
    <location>
        <begin position="264"/>
        <end position="287"/>
    </location>
</feature>
<evidence type="ECO:0000256" key="6">
    <source>
        <dbReference type="SAM" id="MobiDB-lite"/>
    </source>
</evidence>
<evidence type="ECO:0000256" key="1">
    <source>
        <dbReference type="ARBA" id="ARBA00004123"/>
    </source>
</evidence>
<dbReference type="PANTHER" id="PTHR23215">
    <property type="entry name" value="ZINC FINGER PROTEIN 207"/>
    <property type="match status" value="1"/>
</dbReference>
<evidence type="ECO:0000256" key="2">
    <source>
        <dbReference type="ARBA" id="ARBA00022723"/>
    </source>
</evidence>
<organism evidence="7 8">
    <name type="scientific">Limulus polyphemus</name>
    <name type="common">Atlantic horseshoe crab</name>
    <dbReference type="NCBI Taxonomy" id="6850"/>
    <lineage>
        <taxon>Eukaryota</taxon>
        <taxon>Metazoa</taxon>
        <taxon>Ecdysozoa</taxon>
        <taxon>Arthropoda</taxon>
        <taxon>Chelicerata</taxon>
        <taxon>Merostomata</taxon>
        <taxon>Xiphosura</taxon>
        <taxon>Limulidae</taxon>
        <taxon>Limulus</taxon>
    </lineage>
</organism>
<evidence type="ECO:0000256" key="5">
    <source>
        <dbReference type="ARBA" id="ARBA00023242"/>
    </source>
</evidence>
<dbReference type="PANTHER" id="PTHR23215:SF0">
    <property type="entry name" value="BUB3-INTERACTING AND GLEBS MOTIF-CONTAINING PROTEIN ZNF207"/>
    <property type="match status" value="1"/>
</dbReference>
<keyword evidence="3" id="KW-0863">Zinc-finger</keyword>
<dbReference type="GeneID" id="106466071"/>
<proteinExistence type="predicted"/>
<sequence length="287" mass="30524">MICRQLISTSTTPTQISRRSLANKILCIVSLCCNTLSRMPHTSMGMPPVHSTNIGPRQPHLGMMNGAPPPSSTQVVTKPLFPSVAQASTSSPVASDFKPVKFPSTTVKPTFPAYSSSVAVASSSEATTSSTTSVSIKPSVESTPSETSNSSTITTTSATSKIIHPEEDISLEEIRAKMPKYQAFRPPSSPHPPQVSSATPVSRNMGMLPHQEPMMAGPGSFNPVGPIPPGPVPPMMNMMRPDMRMGQGMPPSSNMHGLLPFPSPGPFHHQGPPQHMLHYTGRPPGPY</sequence>
<evidence type="ECO:0000313" key="8">
    <source>
        <dbReference type="RefSeq" id="XP_013781767.2"/>
    </source>
</evidence>
<dbReference type="Proteomes" id="UP000694941">
    <property type="component" value="Unplaced"/>
</dbReference>
<evidence type="ECO:0000256" key="3">
    <source>
        <dbReference type="ARBA" id="ARBA00022771"/>
    </source>
</evidence>
<keyword evidence="7" id="KW-1185">Reference proteome</keyword>
<reference evidence="8" key="1">
    <citation type="submission" date="2025-08" db="UniProtKB">
        <authorList>
            <consortium name="RefSeq"/>
        </authorList>
    </citation>
    <scope>IDENTIFICATION</scope>
    <source>
        <tissue evidence="8">Muscle</tissue>
    </source>
</reference>
<dbReference type="RefSeq" id="XP_013781767.2">
    <property type="nucleotide sequence ID" value="XM_013926313.2"/>
</dbReference>
<evidence type="ECO:0000313" key="7">
    <source>
        <dbReference type="Proteomes" id="UP000694941"/>
    </source>
</evidence>
<comment type="subcellular location">
    <subcellularLocation>
        <location evidence="1">Nucleus</location>
    </subcellularLocation>
</comment>
<feature type="compositionally biased region" description="Low complexity" evidence="6">
    <location>
        <begin position="142"/>
        <end position="160"/>
    </location>
</feature>
<feature type="compositionally biased region" description="Low complexity" evidence="6">
    <location>
        <begin position="122"/>
        <end position="135"/>
    </location>
</feature>
<accession>A0ABM1BGX2</accession>
<keyword evidence="2" id="KW-0479">Metal-binding</keyword>
<keyword evidence="5" id="KW-0539">Nucleus</keyword>
<feature type="region of interest" description="Disordered" evidence="6">
    <location>
        <begin position="122"/>
        <end position="165"/>
    </location>
</feature>
<gene>
    <name evidence="8" type="primary">LOC106466071</name>
</gene>